<organism evidence="5">
    <name type="scientific">marine metagenome</name>
    <dbReference type="NCBI Taxonomy" id="408172"/>
    <lineage>
        <taxon>unclassified sequences</taxon>
        <taxon>metagenomes</taxon>
        <taxon>ecological metagenomes</taxon>
    </lineage>
</organism>
<dbReference type="AlphaFoldDB" id="A0A381RZD2"/>
<dbReference type="GO" id="GO:0000287">
    <property type="term" value="F:magnesium ion binding"/>
    <property type="evidence" value="ECO:0007669"/>
    <property type="project" value="InterPro"/>
</dbReference>
<evidence type="ECO:0000313" key="5">
    <source>
        <dbReference type="EMBL" id="SUZ96524.1"/>
    </source>
</evidence>
<sequence length="113" mass="12557">MSVLRIREILDSHHKDRFNTHTFTKSEIDYCEGKANPSIHYAGRFAAKEAIKKALLSSGIISNIPLCSIEVLPDKEGAPQVYFHTEQPLLQTCKVSISHTGEFAVAFALLEVS</sequence>
<dbReference type="Pfam" id="PF01648">
    <property type="entry name" value="ACPS"/>
    <property type="match status" value="1"/>
</dbReference>
<keyword evidence="2" id="KW-0479">Metal-binding</keyword>
<protein>
    <recommendedName>
        <fullName evidence="4">4'-phosphopantetheinyl transferase domain-containing protein</fullName>
    </recommendedName>
</protein>
<dbReference type="SUPFAM" id="SSF56214">
    <property type="entry name" value="4'-phosphopantetheinyl transferase"/>
    <property type="match status" value="1"/>
</dbReference>
<dbReference type="GO" id="GO:0006633">
    <property type="term" value="P:fatty acid biosynthetic process"/>
    <property type="evidence" value="ECO:0007669"/>
    <property type="project" value="InterPro"/>
</dbReference>
<evidence type="ECO:0000259" key="4">
    <source>
        <dbReference type="Pfam" id="PF01648"/>
    </source>
</evidence>
<dbReference type="Gene3D" id="3.90.470.20">
    <property type="entry name" value="4'-phosphopantetheinyl transferase domain"/>
    <property type="match status" value="1"/>
</dbReference>
<dbReference type="InterPro" id="IPR004568">
    <property type="entry name" value="Ppantetheine-prot_Trfase_dom"/>
</dbReference>
<proteinExistence type="predicted"/>
<reference evidence="5" key="1">
    <citation type="submission" date="2018-05" db="EMBL/GenBank/DDBJ databases">
        <authorList>
            <person name="Lanie J.A."/>
            <person name="Ng W.-L."/>
            <person name="Kazmierczak K.M."/>
            <person name="Andrzejewski T.M."/>
            <person name="Davidsen T.M."/>
            <person name="Wayne K.J."/>
            <person name="Tettelin H."/>
            <person name="Glass J.I."/>
            <person name="Rusch D."/>
            <person name="Podicherti R."/>
            <person name="Tsui H.-C.T."/>
            <person name="Winkler M.E."/>
        </authorList>
    </citation>
    <scope>NUCLEOTIDE SEQUENCE</scope>
</reference>
<dbReference type="NCBIfam" id="TIGR00556">
    <property type="entry name" value="pantethn_trn"/>
    <property type="match status" value="1"/>
</dbReference>
<keyword evidence="1" id="KW-0808">Transferase</keyword>
<dbReference type="InterPro" id="IPR037143">
    <property type="entry name" value="4-PPantetheinyl_Trfase_dom_sf"/>
</dbReference>
<evidence type="ECO:0000256" key="2">
    <source>
        <dbReference type="ARBA" id="ARBA00022723"/>
    </source>
</evidence>
<accession>A0A381RZD2</accession>
<name>A0A381RZD2_9ZZZZ</name>
<gene>
    <name evidence="5" type="ORF">METZ01_LOCUS49378</name>
</gene>
<dbReference type="InterPro" id="IPR008278">
    <property type="entry name" value="4-PPantetheinyl_Trfase_dom"/>
</dbReference>
<evidence type="ECO:0000256" key="1">
    <source>
        <dbReference type="ARBA" id="ARBA00022679"/>
    </source>
</evidence>
<evidence type="ECO:0000256" key="3">
    <source>
        <dbReference type="ARBA" id="ARBA00022842"/>
    </source>
</evidence>
<feature type="domain" description="4'-phosphopantetheinyl transferase" evidence="4">
    <location>
        <begin position="13"/>
        <end position="108"/>
    </location>
</feature>
<keyword evidence="3" id="KW-0460">Magnesium</keyword>
<dbReference type="GO" id="GO:0008897">
    <property type="term" value="F:holo-[acyl-carrier-protein] synthase activity"/>
    <property type="evidence" value="ECO:0007669"/>
    <property type="project" value="InterPro"/>
</dbReference>
<dbReference type="EMBL" id="UINC01002423">
    <property type="protein sequence ID" value="SUZ96524.1"/>
    <property type="molecule type" value="Genomic_DNA"/>
</dbReference>